<dbReference type="Pfam" id="PF13602">
    <property type="entry name" value="ADH_zinc_N_2"/>
    <property type="match status" value="1"/>
</dbReference>
<comment type="caution">
    <text evidence="2">The sequence shown here is derived from an EMBL/GenBank/DDBJ whole genome shotgun (WGS) entry which is preliminary data.</text>
</comment>
<organism evidence="2 3">
    <name type="scientific">Sporisorium graminicola</name>
    <dbReference type="NCBI Taxonomy" id="280036"/>
    <lineage>
        <taxon>Eukaryota</taxon>
        <taxon>Fungi</taxon>
        <taxon>Dikarya</taxon>
        <taxon>Basidiomycota</taxon>
        <taxon>Ustilaginomycotina</taxon>
        <taxon>Ustilaginomycetes</taxon>
        <taxon>Ustilaginales</taxon>
        <taxon>Ustilaginaceae</taxon>
        <taxon>Sporisorium</taxon>
    </lineage>
</organism>
<dbReference type="Proteomes" id="UP000306050">
    <property type="component" value="Chromosome SGRAM_12"/>
</dbReference>
<dbReference type="OrthoDB" id="9930022at2759"/>
<dbReference type="GeneID" id="40724774"/>
<dbReference type="GO" id="GO:0016491">
    <property type="term" value="F:oxidoreductase activity"/>
    <property type="evidence" value="ECO:0007669"/>
    <property type="project" value="InterPro"/>
</dbReference>
<dbReference type="KEGG" id="sgra:EX895_001879"/>
<dbReference type="SUPFAM" id="SSF50129">
    <property type="entry name" value="GroES-like"/>
    <property type="match status" value="1"/>
</dbReference>
<accession>A0A4U7L0T1</accession>
<gene>
    <name evidence="2" type="ORF">EX895_001879</name>
</gene>
<protein>
    <recommendedName>
        <fullName evidence="1">Enoyl reductase (ER) domain-containing protein</fullName>
    </recommendedName>
</protein>
<evidence type="ECO:0000313" key="2">
    <source>
        <dbReference type="EMBL" id="TKY89348.1"/>
    </source>
</evidence>
<feature type="domain" description="Enoyl reductase (ER)" evidence="1">
    <location>
        <begin position="21"/>
        <end position="355"/>
    </location>
</feature>
<dbReference type="SUPFAM" id="SSF51735">
    <property type="entry name" value="NAD(P)-binding Rossmann-fold domains"/>
    <property type="match status" value="1"/>
</dbReference>
<evidence type="ECO:0000313" key="3">
    <source>
        <dbReference type="Proteomes" id="UP000306050"/>
    </source>
</evidence>
<dbReference type="EMBL" id="SRRM01000005">
    <property type="protein sequence ID" value="TKY89348.1"/>
    <property type="molecule type" value="Genomic_DNA"/>
</dbReference>
<dbReference type="PANTHER" id="PTHR11695:SF648">
    <property type="entry name" value="ZINC-BINDING OXIDOREDUCTASE"/>
    <property type="match status" value="1"/>
</dbReference>
<dbReference type="InterPro" id="IPR036291">
    <property type="entry name" value="NAD(P)-bd_dom_sf"/>
</dbReference>
<evidence type="ECO:0000259" key="1">
    <source>
        <dbReference type="SMART" id="SM00829"/>
    </source>
</evidence>
<dbReference type="InterPro" id="IPR011032">
    <property type="entry name" value="GroES-like_sf"/>
</dbReference>
<dbReference type="InterPro" id="IPR050700">
    <property type="entry name" value="YIM1/Zinc_Alcohol_DH_Fams"/>
</dbReference>
<sequence>MATPKVNPEDSAMAWRIHKKGLLPVTMKKETIPIPEPKQGEVLVEVHSASINPVEWKIPAHAPGFFQKFPRSIGTDFSGVILRTGSSLTPDQQSRFQPGTRVLGMIPTETSVRYGQGSLTTHVSVRVENLAAIPASIDTSLSSEEAAGLPLASSTALHLVRKARAGDKVLVLGGSTSVGLILLQMLKAEGVGHIVATASGDKKDTVKKRGADEVIDYREEDVVQTLKRNHSREQFDVILDTVGDFAVFGACAAYLKESGEYANVGASDMKPDGSIWSNLSVVRNIVSLYLPWWLGGVPRKSSWGEFVRGAMPEVTDRYLVTNIVTCPIDSRFTFDDAPKAYERLMTGRALGKIIVNIKHPSDPAVRSHL</sequence>
<dbReference type="InterPro" id="IPR020843">
    <property type="entry name" value="ER"/>
</dbReference>
<dbReference type="AlphaFoldDB" id="A0A4U7L0T1"/>
<dbReference type="SMART" id="SM00829">
    <property type="entry name" value="PKS_ER"/>
    <property type="match status" value="1"/>
</dbReference>
<dbReference type="CDD" id="cd08267">
    <property type="entry name" value="MDR1"/>
    <property type="match status" value="1"/>
</dbReference>
<proteinExistence type="predicted"/>
<keyword evidence="3" id="KW-1185">Reference proteome</keyword>
<reference evidence="2 3" key="1">
    <citation type="submission" date="2019-05" db="EMBL/GenBank/DDBJ databases">
        <title>Sporisorium graminicola CBS 10092 draft sequencing and annotation.</title>
        <authorList>
            <person name="Solano-Gonzalez S."/>
            <person name="Caddick M.X."/>
            <person name="Darby A."/>
        </authorList>
    </citation>
    <scope>NUCLEOTIDE SEQUENCE [LARGE SCALE GENOMIC DNA]</scope>
    <source>
        <strain evidence="2 3">CBS 10092</strain>
    </source>
</reference>
<name>A0A4U7L0T1_9BASI</name>
<dbReference type="InterPro" id="IPR013154">
    <property type="entry name" value="ADH-like_N"/>
</dbReference>
<dbReference type="PANTHER" id="PTHR11695">
    <property type="entry name" value="ALCOHOL DEHYDROGENASE RELATED"/>
    <property type="match status" value="1"/>
</dbReference>
<dbReference type="Gene3D" id="3.90.180.10">
    <property type="entry name" value="Medium-chain alcohol dehydrogenases, catalytic domain"/>
    <property type="match status" value="1"/>
</dbReference>
<dbReference type="Gene3D" id="3.40.50.720">
    <property type="entry name" value="NAD(P)-binding Rossmann-like Domain"/>
    <property type="match status" value="1"/>
</dbReference>
<dbReference type="RefSeq" id="XP_029741333.1">
    <property type="nucleotide sequence ID" value="XM_029882478.1"/>
</dbReference>
<dbReference type="Pfam" id="PF08240">
    <property type="entry name" value="ADH_N"/>
    <property type="match status" value="1"/>
</dbReference>